<dbReference type="PANTHER" id="PTHR16019:SF5">
    <property type="entry name" value="BSD DOMAIN-CONTAINING PROTEIN 1"/>
    <property type="match status" value="1"/>
</dbReference>
<dbReference type="InterPro" id="IPR051494">
    <property type="entry name" value="BSD_domain-containing"/>
</dbReference>
<evidence type="ECO:0000259" key="2">
    <source>
        <dbReference type="PROSITE" id="PS50858"/>
    </source>
</evidence>
<dbReference type="GO" id="GO:0005737">
    <property type="term" value="C:cytoplasm"/>
    <property type="evidence" value="ECO:0007669"/>
    <property type="project" value="TreeGrafter"/>
</dbReference>
<feature type="compositionally biased region" description="Polar residues" evidence="1">
    <location>
        <begin position="328"/>
        <end position="337"/>
    </location>
</feature>
<dbReference type="Gene3D" id="1.10.3970.10">
    <property type="entry name" value="BSD domain"/>
    <property type="match status" value="1"/>
</dbReference>
<dbReference type="SUPFAM" id="SSF140383">
    <property type="entry name" value="BSD domain-like"/>
    <property type="match status" value="1"/>
</dbReference>
<dbReference type="InterPro" id="IPR005607">
    <property type="entry name" value="BSD_dom"/>
</dbReference>
<evidence type="ECO:0000313" key="3">
    <source>
        <dbReference type="EMBL" id="KAJ6217263.1"/>
    </source>
</evidence>
<accession>A0A9Q0LZB8</accession>
<dbReference type="Pfam" id="PF03909">
    <property type="entry name" value="BSD"/>
    <property type="match status" value="1"/>
</dbReference>
<dbReference type="OMA" id="HETFWKR"/>
<protein>
    <recommendedName>
        <fullName evidence="2">BSD domain-containing protein</fullName>
    </recommendedName>
</protein>
<comment type="caution">
    <text evidence="3">The sequence shown here is derived from an EMBL/GenBank/DDBJ whole genome shotgun (WGS) entry which is preliminary data.</text>
</comment>
<proteinExistence type="predicted"/>
<dbReference type="EMBL" id="JAPWDV010000003">
    <property type="protein sequence ID" value="KAJ6217263.1"/>
    <property type="molecule type" value="Genomic_DNA"/>
</dbReference>
<dbReference type="AlphaFoldDB" id="A0A9Q0LZB8"/>
<gene>
    <name evidence="3" type="ORF">RDWZM_008420</name>
</gene>
<name>A0A9Q0LZB8_BLOTA</name>
<reference evidence="3" key="1">
    <citation type="submission" date="2022-12" db="EMBL/GenBank/DDBJ databases">
        <title>Genome assemblies of Blomia tropicalis.</title>
        <authorList>
            <person name="Cui Y."/>
        </authorList>
    </citation>
    <scope>NUCLEOTIDE SEQUENCE</scope>
    <source>
        <tissue evidence="3">Adult mites</tissue>
    </source>
</reference>
<feature type="region of interest" description="Disordered" evidence="1">
    <location>
        <begin position="309"/>
        <end position="350"/>
    </location>
</feature>
<evidence type="ECO:0000313" key="4">
    <source>
        <dbReference type="Proteomes" id="UP001142055"/>
    </source>
</evidence>
<dbReference type="InterPro" id="IPR035925">
    <property type="entry name" value="BSD_dom_sf"/>
</dbReference>
<organism evidence="3 4">
    <name type="scientific">Blomia tropicalis</name>
    <name type="common">Mite</name>
    <dbReference type="NCBI Taxonomy" id="40697"/>
    <lineage>
        <taxon>Eukaryota</taxon>
        <taxon>Metazoa</taxon>
        <taxon>Ecdysozoa</taxon>
        <taxon>Arthropoda</taxon>
        <taxon>Chelicerata</taxon>
        <taxon>Arachnida</taxon>
        <taxon>Acari</taxon>
        <taxon>Acariformes</taxon>
        <taxon>Sarcoptiformes</taxon>
        <taxon>Astigmata</taxon>
        <taxon>Glycyphagoidea</taxon>
        <taxon>Echimyopodidae</taxon>
        <taxon>Blomia</taxon>
    </lineage>
</organism>
<feature type="compositionally biased region" description="Polar residues" evidence="1">
    <location>
        <begin position="1"/>
        <end position="37"/>
    </location>
</feature>
<dbReference type="Proteomes" id="UP001142055">
    <property type="component" value="Chromosome 3"/>
</dbReference>
<feature type="domain" description="BSD" evidence="2">
    <location>
        <begin position="219"/>
        <end position="271"/>
    </location>
</feature>
<dbReference type="SMART" id="SM00751">
    <property type="entry name" value="BSD"/>
    <property type="match status" value="1"/>
</dbReference>
<evidence type="ECO:0000256" key="1">
    <source>
        <dbReference type="SAM" id="MobiDB-lite"/>
    </source>
</evidence>
<feature type="region of interest" description="Disordered" evidence="1">
    <location>
        <begin position="1"/>
        <end position="41"/>
    </location>
</feature>
<dbReference type="PROSITE" id="PS50858">
    <property type="entry name" value="BSD"/>
    <property type="match status" value="1"/>
</dbReference>
<dbReference type="PANTHER" id="PTHR16019">
    <property type="entry name" value="SYNAPSE-ASSOCIATED PROTEIN"/>
    <property type="match status" value="1"/>
</dbReference>
<feature type="compositionally biased region" description="Basic and acidic residues" evidence="1">
    <location>
        <begin position="317"/>
        <end position="327"/>
    </location>
</feature>
<keyword evidence="4" id="KW-1185">Reference proteome</keyword>
<sequence length="350" mass="39766">MSTDLSKSTEVLSEQQATLDNNVDSIETTVSQQTVEPSPSFGGWFSSMVQSAKDTVNKSKLNEIGNTVNEIGSLGTGDINELGEIETNQINEQSSKASIIKSESVEMIREDNVAPLTKAVEGEDEDEPQLFNMETINTWTNLLTDRAKSTISMVKDTLVESIFINREYLVDELDEDPFVLKDGQIVPIEGWKQLLYELQTNPDTYCREPNGPPEDYDLWLTKFNLINYQKQMEILLETVPEIKKLHQGLVPKELSESDFWHRYYYKVFQLKEHQKHLILSTNRSTNVADDQSSSHANADAINVKYLSEKSSISGESKTSEDWEKMTDSESIPPTKENQSSDEDREWVKCD</sequence>